<dbReference type="PANTHER" id="PTHR30086:SF20">
    <property type="entry name" value="ARGININE EXPORTER PROTEIN ARGO-RELATED"/>
    <property type="match status" value="1"/>
</dbReference>
<name>A0A0R3JRQ2_CALMK</name>
<evidence type="ECO:0000313" key="8">
    <source>
        <dbReference type="Proteomes" id="UP000052015"/>
    </source>
</evidence>
<dbReference type="InterPro" id="IPR001123">
    <property type="entry name" value="LeuE-type"/>
</dbReference>
<dbReference type="PATRIC" id="fig|908809.3.peg.2008"/>
<reference evidence="7 8" key="1">
    <citation type="submission" date="2015-09" db="EMBL/GenBank/DDBJ databases">
        <title>Draft genome sequence of a Caloramator mitchellensis, a moderate thermophile from the Great Artesian Basin of Australia.</title>
        <authorList>
            <person name="Patel B.K."/>
        </authorList>
    </citation>
    <scope>NUCLEOTIDE SEQUENCE [LARGE SCALE GENOMIC DNA]</scope>
    <source>
        <strain evidence="7 8">VF08</strain>
    </source>
</reference>
<keyword evidence="3 6" id="KW-0812">Transmembrane</keyword>
<keyword evidence="4 6" id="KW-1133">Transmembrane helix</keyword>
<evidence type="ECO:0000256" key="3">
    <source>
        <dbReference type="ARBA" id="ARBA00022692"/>
    </source>
</evidence>
<feature type="transmembrane region" description="Helical" evidence="6">
    <location>
        <begin position="49"/>
        <end position="67"/>
    </location>
</feature>
<keyword evidence="2" id="KW-1003">Cell membrane</keyword>
<dbReference type="Pfam" id="PF01810">
    <property type="entry name" value="LysE"/>
    <property type="match status" value="1"/>
</dbReference>
<comment type="subcellular location">
    <subcellularLocation>
        <location evidence="1">Cell membrane</location>
        <topology evidence="1">Multi-pass membrane protein</topology>
    </subcellularLocation>
</comment>
<dbReference type="GO" id="GO:0005886">
    <property type="term" value="C:plasma membrane"/>
    <property type="evidence" value="ECO:0007669"/>
    <property type="project" value="UniProtKB-SubCell"/>
</dbReference>
<dbReference type="STRING" id="908809.ABG79_02007"/>
<accession>A0A0R3JRQ2</accession>
<organism evidence="7 8">
    <name type="scientific">Caloramator mitchellensis</name>
    <dbReference type="NCBI Taxonomy" id="908809"/>
    <lineage>
        <taxon>Bacteria</taxon>
        <taxon>Bacillati</taxon>
        <taxon>Bacillota</taxon>
        <taxon>Clostridia</taxon>
        <taxon>Eubacteriales</taxon>
        <taxon>Clostridiaceae</taxon>
        <taxon>Caloramator</taxon>
    </lineage>
</organism>
<dbReference type="GO" id="GO:0015171">
    <property type="term" value="F:amino acid transmembrane transporter activity"/>
    <property type="evidence" value="ECO:0007669"/>
    <property type="project" value="TreeGrafter"/>
</dbReference>
<protein>
    <submittedName>
        <fullName evidence="7">Leucine export protein LeuE</fullName>
    </submittedName>
</protein>
<gene>
    <name evidence="7" type="ORF">ABG79_02007</name>
</gene>
<evidence type="ECO:0000256" key="1">
    <source>
        <dbReference type="ARBA" id="ARBA00004651"/>
    </source>
</evidence>
<dbReference type="AlphaFoldDB" id="A0A0R3JRQ2"/>
<feature type="transmembrane region" description="Helical" evidence="6">
    <location>
        <begin position="7"/>
        <end position="29"/>
    </location>
</feature>
<feature type="transmembrane region" description="Helical" evidence="6">
    <location>
        <begin position="143"/>
        <end position="162"/>
    </location>
</feature>
<keyword evidence="8" id="KW-1185">Reference proteome</keyword>
<dbReference type="PANTHER" id="PTHR30086">
    <property type="entry name" value="ARGININE EXPORTER PROTEIN ARGO"/>
    <property type="match status" value="1"/>
</dbReference>
<evidence type="ECO:0000256" key="6">
    <source>
        <dbReference type="SAM" id="Phobius"/>
    </source>
</evidence>
<comment type="caution">
    <text evidence="7">The sequence shown here is derived from an EMBL/GenBank/DDBJ whole genome shotgun (WGS) entry which is preliminary data.</text>
</comment>
<evidence type="ECO:0000256" key="2">
    <source>
        <dbReference type="ARBA" id="ARBA00022475"/>
    </source>
</evidence>
<sequence>MNYLIRGFIVGFSVAAPVGPIGVLCIQRSLSKGKKSGFFSGLGAATADAIYGFIAAFGLTFISNFLIRQRRLIGLLGGVFLIYLGIKTFISNPAEKPEKTNEGEKFIDDYLSTFLLTLTNPMTIMSFLAIFAGLGLSREKADYASATTMVTGVFLGSTTWWFLLSNGVNIFKEKINIKALKIINILSGTAIISFGIFAVFKLFFRTQ</sequence>
<feature type="transmembrane region" description="Helical" evidence="6">
    <location>
        <begin position="182"/>
        <end position="204"/>
    </location>
</feature>
<proteinExistence type="predicted"/>
<dbReference type="Proteomes" id="UP000052015">
    <property type="component" value="Unassembled WGS sequence"/>
</dbReference>
<feature type="transmembrane region" description="Helical" evidence="6">
    <location>
        <begin position="72"/>
        <end position="90"/>
    </location>
</feature>
<evidence type="ECO:0000256" key="5">
    <source>
        <dbReference type="ARBA" id="ARBA00023136"/>
    </source>
</evidence>
<dbReference type="OrthoDB" id="5638726at2"/>
<evidence type="ECO:0000256" key="4">
    <source>
        <dbReference type="ARBA" id="ARBA00022989"/>
    </source>
</evidence>
<dbReference type="EMBL" id="LKHP01000014">
    <property type="protein sequence ID" value="KRQ86166.1"/>
    <property type="molecule type" value="Genomic_DNA"/>
</dbReference>
<keyword evidence="5 6" id="KW-0472">Membrane</keyword>
<evidence type="ECO:0000313" key="7">
    <source>
        <dbReference type="EMBL" id="KRQ86166.1"/>
    </source>
</evidence>
<feature type="transmembrane region" description="Helical" evidence="6">
    <location>
        <begin position="110"/>
        <end position="136"/>
    </location>
</feature>
<dbReference type="RefSeq" id="WP_057979324.1">
    <property type="nucleotide sequence ID" value="NZ_LKHP01000014.1"/>
</dbReference>